<keyword evidence="3" id="KW-1185">Reference proteome</keyword>
<evidence type="ECO:0000256" key="1">
    <source>
        <dbReference type="SAM" id="MobiDB-lite"/>
    </source>
</evidence>
<proteinExistence type="predicted"/>
<gene>
    <name evidence="2" type="ORF">FHS77_003296</name>
</gene>
<evidence type="ECO:0000313" key="3">
    <source>
        <dbReference type="Proteomes" id="UP000555393"/>
    </source>
</evidence>
<feature type="region of interest" description="Disordered" evidence="1">
    <location>
        <begin position="1"/>
        <end position="34"/>
    </location>
</feature>
<dbReference type="AlphaFoldDB" id="A0A841M9A6"/>
<dbReference type="Proteomes" id="UP000555393">
    <property type="component" value="Unassembled WGS sequence"/>
</dbReference>
<name>A0A841M9A6_9HYPH</name>
<protein>
    <submittedName>
        <fullName evidence="2">Uncharacterized protein</fullName>
    </submittedName>
</protein>
<feature type="compositionally biased region" description="Basic and acidic residues" evidence="1">
    <location>
        <begin position="1"/>
        <end position="21"/>
    </location>
</feature>
<comment type="caution">
    <text evidence="2">The sequence shown here is derived from an EMBL/GenBank/DDBJ whole genome shotgun (WGS) entry which is preliminary data.</text>
</comment>
<dbReference type="EMBL" id="JACIIU010000073">
    <property type="protein sequence ID" value="MBB6262708.1"/>
    <property type="molecule type" value="Genomic_DNA"/>
</dbReference>
<dbReference type="RefSeq" id="WP_184224904.1">
    <property type="nucleotide sequence ID" value="NZ_JACIIU010000073.1"/>
</dbReference>
<accession>A0A841M9A6</accession>
<sequence>MTTRKQVDDRLRKQRERQQRTRDRHKRERKPSRDDIARVLLHTIIMRSYEQEQMHMLDGLFDVIVVGLKAQGFDKDASYSVIDDLIEKYTKSKWQFFRKLHLKQDDILNE</sequence>
<reference evidence="2 3" key="1">
    <citation type="submission" date="2020-08" db="EMBL/GenBank/DDBJ databases">
        <title>Genomic Encyclopedia of Type Strains, Phase IV (KMG-IV): sequencing the most valuable type-strain genomes for metagenomic binning, comparative biology and taxonomic classification.</title>
        <authorList>
            <person name="Goeker M."/>
        </authorList>
    </citation>
    <scope>NUCLEOTIDE SEQUENCE [LARGE SCALE GENOMIC DNA]</scope>
    <source>
        <strain evidence="2 3">DSM 22336</strain>
    </source>
</reference>
<evidence type="ECO:0000313" key="2">
    <source>
        <dbReference type="EMBL" id="MBB6262708.1"/>
    </source>
</evidence>
<organism evidence="2 3">
    <name type="scientific">Paenochrobactrum gallinarii</name>
    <dbReference type="NCBI Taxonomy" id="643673"/>
    <lineage>
        <taxon>Bacteria</taxon>
        <taxon>Pseudomonadati</taxon>
        <taxon>Pseudomonadota</taxon>
        <taxon>Alphaproteobacteria</taxon>
        <taxon>Hyphomicrobiales</taxon>
        <taxon>Brucellaceae</taxon>
        <taxon>Paenochrobactrum</taxon>
    </lineage>
</organism>